<proteinExistence type="predicted"/>
<feature type="non-terminal residue" evidence="2">
    <location>
        <position position="213"/>
    </location>
</feature>
<dbReference type="Gene3D" id="3.40.50.2000">
    <property type="entry name" value="Glycogen Phosphorylase B"/>
    <property type="match status" value="1"/>
</dbReference>
<dbReference type="GO" id="GO:0016757">
    <property type="term" value="F:glycosyltransferase activity"/>
    <property type="evidence" value="ECO:0007669"/>
    <property type="project" value="TreeGrafter"/>
</dbReference>
<gene>
    <name evidence="2" type="ORF">METZ01_LOCUS181947</name>
</gene>
<dbReference type="AlphaFoldDB" id="A0A382CUV0"/>
<dbReference type="EMBL" id="UINC01035921">
    <property type="protein sequence ID" value="SVB29093.1"/>
    <property type="molecule type" value="Genomic_DNA"/>
</dbReference>
<evidence type="ECO:0000259" key="1">
    <source>
        <dbReference type="Pfam" id="PF13579"/>
    </source>
</evidence>
<reference evidence="2" key="1">
    <citation type="submission" date="2018-05" db="EMBL/GenBank/DDBJ databases">
        <authorList>
            <person name="Lanie J.A."/>
            <person name="Ng W.-L."/>
            <person name="Kazmierczak K.M."/>
            <person name="Andrzejewski T.M."/>
            <person name="Davidsen T.M."/>
            <person name="Wayne K.J."/>
            <person name="Tettelin H."/>
            <person name="Glass J.I."/>
            <person name="Rusch D."/>
            <person name="Podicherti R."/>
            <person name="Tsui H.-C.T."/>
            <person name="Winkler M.E."/>
        </authorList>
    </citation>
    <scope>NUCLEOTIDE SEQUENCE</scope>
</reference>
<dbReference type="InterPro" id="IPR050194">
    <property type="entry name" value="Glycosyltransferase_grp1"/>
</dbReference>
<feature type="non-terminal residue" evidence="2">
    <location>
        <position position="1"/>
    </location>
</feature>
<organism evidence="2">
    <name type="scientific">marine metagenome</name>
    <dbReference type="NCBI Taxonomy" id="408172"/>
    <lineage>
        <taxon>unclassified sequences</taxon>
        <taxon>metagenomes</taxon>
        <taxon>ecological metagenomes</taxon>
    </lineage>
</organism>
<dbReference type="Pfam" id="PF13579">
    <property type="entry name" value="Glyco_trans_4_4"/>
    <property type="match status" value="1"/>
</dbReference>
<sequence>VRVLRIIARMNVGGPAWQSSVLTRGLVEHGFETRLLTGQVDGGEADFVSLRDPELPVVEIEGLGRSLRMGGDLRAFVAIIREIRRFNPHIVHTHTTKAGVVGRIAAILTSVPVRVHTFHGHVLRGYFSPTVTRLVAFVERMLARRTTALVVVGERVRDELLAAGVARQDQFTVIPPGVALPRVVDRTEARIALGLPSDGPVVLFAGRLTAVKR</sequence>
<accession>A0A382CUV0</accession>
<dbReference type="InterPro" id="IPR028098">
    <property type="entry name" value="Glyco_trans_4-like_N"/>
</dbReference>
<evidence type="ECO:0000313" key="2">
    <source>
        <dbReference type="EMBL" id="SVB29093.1"/>
    </source>
</evidence>
<dbReference type="PANTHER" id="PTHR45947:SF3">
    <property type="entry name" value="SULFOQUINOVOSYL TRANSFERASE SQD2"/>
    <property type="match status" value="1"/>
</dbReference>
<dbReference type="SUPFAM" id="SSF53756">
    <property type="entry name" value="UDP-Glycosyltransferase/glycogen phosphorylase"/>
    <property type="match status" value="1"/>
</dbReference>
<dbReference type="PANTHER" id="PTHR45947">
    <property type="entry name" value="SULFOQUINOVOSYL TRANSFERASE SQD2"/>
    <property type="match status" value="1"/>
</dbReference>
<name>A0A382CUV0_9ZZZZ</name>
<feature type="domain" description="Glycosyltransferase subfamily 4-like N-terminal" evidence="1">
    <location>
        <begin position="13"/>
        <end position="177"/>
    </location>
</feature>
<protein>
    <recommendedName>
        <fullName evidence="1">Glycosyltransferase subfamily 4-like N-terminal domain-containing protein</fullName>
    </recommendedName>
</protein>